<keyword evidence="7 8" id="KW-0472">Membrane</keyword>
<feature type="transmembrane region" description="Helical" evidence="8">
    <location>
        <begin position="306"/>
        <end position="325"/>
    </location>
</feature>
<dbReference type="RefSeq" id="WP_122629185.1">
    <property type="nucleotide sequence ID" value="NZ_UPPP01000086.1"/>
</dbReference>
<dbReference type="GO" id="GO:0010041">
    <property type="term" value="P:response to iron(III) ion"/>
    <property type="evidence" value="ECO:0007669"/>
    <property type="project" value="TreeGrafter"/>
</dbReference>
<keyword evidence="2" id="KW-1003">Cell membrane</keyword>
<evidence type="ECO:0000256" key="6">
    <source>
        <dbReference type="ARBA" id="ARBA00022989"/>
    </source>
</evidence>
<evidence type="ECO:0000256" key="8">
    <source>
        <dbReference type="SAM" id="Phobius"/>
    </source>
</evidence>
<evidence type="ECO:0000313" key="11">
    <source>
        <dbReference type="Proteomes" id="UP000277811"/>
    </source>
</evidence>
<dbReference type="AlphaFoldDB" id="A0A498RBF7"/>
<gene>
    <name evidence="10" type="ORF">LUCI_3551</name>
</gene>
<dbReference type="Proteomes" id="UP000277811">
    <property type="component" value="Unassembled WGS sequence"/>
</dbReference>
<evidence type="ECO:0000313" key="10">
    <source>
        <dbReference type="EMBL" id="VBB08280.1"/>
    </source>
</evidence>
<keyword evidence="5 8" id="KW-0812">Transmembrane</keyword>
<dbReference type="PANTHER" id="PTHR33908">
    <property type="entry name" value="MANNOSYLTRANSFERASE YKCB-RELATED"/>
    <property type="match status" value="1"/>
</dbReference>
<feature type="transmembrane region" description="Helical" evidence="8">
    <location>
        <begin position="247"/>
        <end position="269"/>
    </location>
</feature>
<sequence>MRLGKSFWLLVILTAITVFVCLGRPPLLDPDEPVYGETPKEMILYHDYLSPRIYGQVWYDKPPMYYWLVAASYKTFGINEFAARFPSALLAVAGVVLVYLAGTKLFNQRAGIAGGLVLATSLEYFYLGKAAVTDITLTLFLSASLLCFLLRRYYLFYFFAALATLTKGPIGFLFQGAIILIWLALTRRFGELKQMKIPAGIAIFAIVAGPWYWLMYQIHGAAFINGFIGINNIVRFTTAEHARTSGWYFFIPVLILGFFPWTSVLVQAVRSSLTTKGTGEYSSLLFLNIWAAFIFFFFSISQTKLVTYILPVFPPLAMLVGWYLDRCERNYRLKGEGLVWPVVLTLLCMVLLGGIAVGIKVLPAIKAGAIGIGLVLILMTIATWYFLRRRKVLSAVWGQAAGMALVSVIIVTLLMPPVADSLSMRATSQRFTASYDGTSPVYVLKFLHPGFTFYTGVCGQEINSLEEIKRVIHKQERAYLVIKESQYQDLNKGEKGALTILAQAGNKLLLIKP</sequence>
<keyword evidence="11" id="KW-1185">Reference proteome</keyword>
<feature type="transmembrane region" description="Helical" evidence="8">
    <location>
        <begin position="131"/>
        <end position="151"/>
    </location>
</feature>
<feature type="transmembrane region" description="Helical" evidence="8">
    <location>
        <begin position="365"/>
        <end position="387"/>
    </location>
</feature>
<feature type="transmembrane region" description="Helical" evidence="8">
    <location>
        <begin position="81"/>
        <end position="101"/>
    </location>
</feature>
<dbReference type="InterPro" id="IPR050297">
    <property type="entry name" value="LipidA_mod_glycosyltrf_83"/>
</dbReference>
<evidence type="ECO:0000256" key="4">
    <source>
        <dbReference type="ARBA" id="ARBA00022679"/>
    </source>
</evidence>
<comment type="subcellular location">
    <subcellularLocation>
        <location evidence="1">Cell membrane</location>
        <topology evidence="1">Multi-pass membrane protein</topology>
    </subcellularLocation>
</comment>
<dbReference type="GO" id="GO:0005886">
    <property type="term" value="C:plasma membrane"/>
    <property type="evidence" value="ECO:0007669"/>
    <property type="project" value="UniProtKB-SubCell"/>
</dbReference>
<dbReference type="PANTHER" id="PTHR33908:SF3">
    <property type="entry name" value="UNDECAPRENYL PHOSPHATE-ALPHA-4-AMINO-4-DEOXY-L-ARABINOSE ARABINOSYL TRANSFERASE"/>
    <property type="match status" value="1"/>
</dbReference>
<accession>A0A498RBF7</accession>
<feature type="transmembrane region" description="Helical" evidence="8">
    <location>
        <begin position="281"/>
        <end position="300"/>
    </location>
</feature>
<protein>
    <submittedName>
        <fullName evidence="10">Dolichyl-phosphate-mannose-protein mannosyltransferase</fullName>
    </submittedName>
</protein>
<feature type="transmembrane region" description="Helical" evidence="8">
    <location>
        <begin position="394"/>
        <end position="415"/>
    </location>
</feature>
<feature type="transmembrane region" description="Helical" evidence="8">
    <location>
        <begin position="197"/>
        <end position="214"/>
    </location>
</feature>
<dbReference type="Pfam" id="PF13231">
    <property type="entry name" value="PMT_2"/>
    <property type="match status" value="1"/>
</dbReference>
<evidence type="ECO:0000256" key="3">
    <source>
        <dbReference type="ARBA" id="ARBA00022676"/>
    </source>
</evidence>
<dbReference type="InterPro" id="IPR038731">
    <property type="entry name" value="RgtA/B/C-like"/>
</dbReference>
<reference evidence="10 11" key="1">
    <citation type="submission" date="2018-06" db="EMBL/GenBank/DDBJ databases">
        <authorList>
            <person name="Strepis N."/>
        </authorList>
    </citation>
    <scope>NUCLEOTIDE SEQUENCE [LARGE SCALE GENOMIC DNA]</scope>
    <source>
        <strain evidence="10">LUCI</strain>
    </source>
</reference>
<evidence type="ECO:0000256" key="5">
    <source>
        <dbReference type="ARBA" id="ARBA00022692"/>
    </source>
</evidence>
<feature type="transmembrane region" description="Helical" evidence="8">
    <location>
        <begin position="337"/>
        <end position="359"/>
    </location>
</feature>
<keyword evidence="4 10" id="KW-0808">Transferase</keyword>
<evidence type="ECO:0000256" key="2">
    <source>
        <dbReference type="ARBA" id="ARBA00022475"/>
    </source>
</evidence>
<dbReference type="GO" id="GO:0016763">
    <property type="term" value="F:pentosyltransferase activity"/>
    <property type="evidence" value="ECO:0007669"/>
    <property type="project" value="TreeGrafter"/>
</dbReference>
<name>A0A498RBF7_9FIRM</name>
<keyword evidence="6 8" id="KW-1133">Transmembrane helix</keyword>
<organism evidence="10 11">
    <name type="scientific">Lucifera butyrica</name>
    <dbReference type="NCBI Taxonomy" id="1351585"/>
    <lineage>
        <taxon>Bacteria</taxon>
        <taxon>Bacillati</taxon>
        <taxon>Bacillota</taxon>
        <taxon>Negativicutes</taxon>
        <taxon>Veillonellales</taxon>
        <taxon>Veillonellaceae</taxon>
        <taxon>Lucifera</taxon>
    </lineage>
</organism>
<feature type="domain" description="Glycosyltransferase RgtA/B/C/D-like" evidence="9">
    <location>
        <begin position="60"/>
        <end position="213"/>
    </location>
</feature>
<proteinExistence type="predicted"/>
<keyword evidence="3 10" id="KW-0328">Glycosyltransferase</keyword>
<evidence type="ECO:0000259" key="9">
    <source>
        <dbReference type="Pfam" id="PF13231"/>
    </source>
</evidence>
<dbReference type="GO" id="GO:0009103">
    <property type="term" value="P:lipopolysaccharide biosynthetic process"/>
    <property type="evidence" value="ECO:0007669"/>
    <property type="project" value="UniProtKB-ARBA"/>
</dbReference>
<evidence type="ECO:0000256" key="7">
    <source>
        <dbReference type="ARBA" id="ARBA00023136"/>
    </source>
</evidence>
<evidence type="ECO:0000256" key="1">
    <source>
        <dbReference type="ARBA" id="ARBA00004651"/>
    </source>
</evidence>
<feature type="transmembrane region" description="Helical" evidence="8">
    <location>
        <begin position="157"/>
        <end position="185"/>
    </location>
</feature>
<dbReference type="EMBL" id="UPPP01000086">
    <property type="protein sequence ID" value="VBB08280.1"/>
    <property type="molecule type" value="Genomic_DNA"/>
</dbReference>
<dbReference type="OrthoDB" id="9775035at2"/>